<comment type="caution">
    <text evidence="7">The sequence shown here is derived from an EMBL/GenBank/DDBJ whole genome shotgun (WGS) entry which is preliminary data.</text>
</comment>
<proteinExistence type="predicted"/>
<feature type="transmembrane region" description="Helical" evidence="6">
    <location>
        <begin position="199"/>
        <end position="216"/>
    </location>
</feature>
<organism evidence="7 8">
    <name type="scientific">Paractinoplanes globisporus</name>
    <dbReference type="NCBI Taxonomy" id="113565"/>
    <lineage>
        <taxon>Bacteria</taxon>
        <taxon>Bacillati</taxon>
        <taxon>Actinomycetota</taxon>
        <taxon>Actinomycetes</taxon>
        <taxon>Micromonosporales</taxon>
        <taxon>Micromonosporaceae</taxon>
        <taxon>Paractinoplanes</taxon>
    </lineage>
</organism>
<keyword evidence="8" id="KW-1185">Reference proteome</keyword>
<evidence type="ECO:0000256" key="6">
    <source>
        <dbReference type="SAM" id="Phobius"/>
    </source>
</evidence>
<evidence type="ECO:0000256" key="5">
    <source>
        <dbReference type="ARBA" id="ARBA00023136"/>
    </source>
</evidence>
<feature type="transmembrane region" description="Helical" evidence="6">
    <location>
        <begin position="100"/>
        <end position="125"/>
    </location>
</feature>
<evidence type="ECO:0000313" key="7">
    <source>
        <dbReference type="EMBL" id="MFF5292988.1"/>
    </source>
</evidence>
<evidence type="ECO:0000256" key="1">
    <source>
        <dbReference type="ARBA" id="ARBA00004651"/>
    </source>
</evidence>
<reference evidence="7 8" key="1">
    <citation type="submission" date="2024-10" db="EMBL/GenBank/DDBJ databases">
        <title>The Natural Products Discovery Center: Release of the First 8490 Sequenced Strains for Exploring Actinobacteria Biosynthetic Diversity.</title>
        <authorList>
            <person name="Kalkreuter E."/>
            <person name="Kautsar S.A."/>
            <person name="Yang D."/>
            <person name="Bader C.D."/>
            <person name="Teijaro C.N."/>
            <person name="Fluegel L."/>
            <person name="Davis C.M."/>
            <person name="Simpson J.R."/>
            <person name="Lauterbach L."/>
            <person name="Steele A.D."/>
            <person name="Gui C."/>
            <person name="Meng S."/>
            <person name="Li G."/>
            <person name="Viehrig K."/>
            <person name="Ye F."/>
            <person name="Su P."/>
            <person name="Kiefer A.F."/>
            <person name="Nichols A."/>
            <person name="Cepeda A.J."/>
            <person name="Yan W."/>
            <person name="Fan B."/>
            <person name="Jiang Y."/>
            <person name="Adhikari A."/>
            <person name="Zheng C.-J."/>
            <person name="Schuster L."/>
            <person name="Cowan T.M."/>
            <person name="Smanski M.J."/>
            <person name="Chevrette M.G."/>
            <person name="De Carvalho L.P.S."/>
            <person name="Shen B."/>
        </authorList>
    </citation>
    <scope>NUCLEOTIDE SEQUENCE [LARGE SCALE GENOMIC DNA]</scope>
    <source>
        <strain evidence="7 8">NPDC000087</strain>
    </source>
</reference>
<gene>
    <name evidence="7" type="ORF">ACFY35_26390</name>
</gene>
<dbReference type="RefSeq" id="WP_020516820.1">
    <property type="nucleotide sequence ID" value="NZ_JBIAZU010000005.1"/>
</dbReference>
<name>A0ABW6WJ09_9ACTN</name>
<evidence type="ECO:0000256" key="3">
    <source>
        <dbReference type="ARBA" id="ARBA00022692"/>
    </source>
</evidence>
<feature type="transmembrane region" description="Helical" evidence="6">
    <location>
        <begin position="169"/>
        <end position="187"/>
    </location>
</feature>
<dbReference type="Gene3D" id="1.20.1740.10">
    <property type="entry name" value="Amino acid/polyamine transporter I"/>
    <property type="match status" value="1"/>
</dbReference>
<keyword evidence="4 6" id="KW-1133">Transmembrane helix</keyword>
<accession>A0ABW6WJ09</accession>
<dbReference type="InterPro" id="IPR002293">
    <property type="entry name" value="AA/rel_permease1"/>
</dbReference>
<feature type="transmembrane region" description="Helical" evidence="6">
    <location>
        <begin position="49"/>
        <end position="72"/>
    </location>
</feature>
<dbReference type="PANTHER" id="PTHR42770:SF18">
    <property type="entry name" value="ARGININE_AGMATINE ANTIPORTER"/>
    <property type="match status" value="1"/>
</dbReference>
<keyword evidence="5 6" id="KW-0472">Membrane</keyword>
<sequence length="233" mass="24515">MLGTLAASVVYLLSMVAVFGSVPTTELAKDENKASYSVAADVMVGGGSWAGKLVAIAVIISGIGTLNGWIMIGAEMPLAAAHDGLFPAAFGRLSSRGVPAVGIIASAVLGSIAMAVSFMGTSGAAVFNRRELHTARFARDVIVAGVSLIFSVLFIWYSRNTGQDNWYQVWGPFLLAGFAMLIGIPVYLHMRTRMTEPPLVQVVLGNLVVFVVVWLANMGSGVPVGRSVMPRRG</sequence>
<dbReference type="InterPro" id="IPR050367">
    <property type="entry name" value="APC_superfamily"/>
</dbReference>
<evidence type="ECO:0000256" key="4">
    <source>
        <dbReference type="ARBA" id="ARBA00022989"/>
    </source>
</evidence>
<dbReference type="PANTHER" id="PTHR42770">
    <property type="entry name" value="AMINO ACID TRANSPORTER-RELATED"/>
    <property type="match status" value="1"/>
</dbReference>
<dbReference type="EMBL" id="JBIAZU010000005">
    <property type="protein sequence ID" value="MFF5292988.1"/>
    <property type="molecule type" value="Genomic_DNA"/>
</dbReference>
<keyword evidence="3 6" id="KW-0812">Transmembrane</keyword>
<dbReference type="Proteomes" id="UP001602245">
    <property type="component" value="Unassembled WGS sequence"/>
</dbReference>
<protein>
    <submittedName>
        <fullName evidence="7">Amino acid permease</fullName>
    </submittedName>
</protein>
<dbReference type="Pfam" id="PF13520">
    <property type="entry name" value="AA_permease_2"/>
    <property type="match status" value="1"/>
</dbReference>
<evidence type="ECO:0000313" key="8">
    <source>
        <dbReference type="Proteomes" id="UP001602245"/>
    </source>
</evidence>
<evidence type="ECO:0000256" key="2">
    <source>
        <dbReference type="ARBA" id="ARBA00022475"/>
    </source>
</evidence>
<feature type="transmembrane region" description="Helical" evidence="6">
    <location>
        <begin position="6"/>
        <end position="28"/>
    </location>
</feature>
<feature type="transmembrane region" description="Helical" evidence="6">
    <location>
        <begin position="137"/>
        <end position="157"/>
    </location>
</feature>
<comment type="subcellular location">
    <subcellularLocation>
        <location evidence="1">Cell membrane</location>
        <topology evidence="1">Multi-pass membrane protein</topology>
    </subcellularLocation>
</comment>
<keyword evidence="2" id="KW-1003">Cell membrane</keyword>